<evidence type="ECO:0000313" key="3">
    <source>
        <dbReference type="Proteomes" id="UP000824120"/>
    </source>
</evidence>
<proteinExistence type="predicted"/>
<dbReference type="EMBL" id="JACXVP010000006">
    <property type="protein sequence ID" value="KAG5599231.1"/>
    <property type="molecule type" value="Genomic_DNA"/>
</dbReference>
<name>A0A9J5YHC9_SOLCO</name>
<keyword evidence="3" id="KW-1185">Reference proteome</keyword>
<protein>
    <submittedName>
        <fullName evidence="2">Uncharacterized protein</fullName>
    </submittedName>
</protein>
<comment type="caution">
    <text evidence="2">The sequence shown here is derived from an EMBL/GenBank/DDBJ whole genome shotgun (WGS) entry which is preliminary data.</text>
</comment>
<dbReference type="AlphaFoldDB" id="A0A9J5YHC9"/>
<dbReference type="OrthoDB" id="1835723at2759"/>
<gene>
    <name evidence="2" type="ORF">H5410_030601</name>
</gene>
<accession>A0A9J5YHC9</accession>
<keyword evidence="1" id="KW-0175">Coiled coil</keyword>
<evidence type="ECO:0000313" key="2">
    <source>
        <dbReference type="EMBL" id="KAG5599231.1"/>
    </source>
</evidence>
<evidence type="ECO:0000256" key="1">
    <source>
        <dbReference type="SAM" id="Coils"/>
    </source>
</evidence>
<feature type="non-terminal residue" evidence="2">
    <location>
        <position position="1"/>
    </location>
</feature>
<sequence>RKRSRDRENNCVEDTLQIILQKITEQDRKLEEMKENIEVLNQMIGSHSRSIQLIRTLMSYAVPSLFGKCILVIKRSVDESSKWLVCSMKTIVWTLTLTEGPIKLGKPSDHSAYHRVDWRVRLMSPNGRELDGL</sequence>
<organism evidence="2 3">
    <name type="scientific">Solanum commersonii</name>
    <name type="common">Commerson's wild potato</name>
    <name type="synonym">Commerson's nightshade</name>
    <dbReference type="NCBI Taxonomy" id="4109"/>
    <lineage>
        <taxon>Eukaryota</taxon>
        <taxon>Viridiplantae</taxon>
        <taxon>Streptophyta</taxon>
        <taxon>Embryophyta</taxon>
        <taxon>Tracheophyta</taxon>
        <taxon>Spermatophyta</taxon>
        <taxon>Magnoliopsida</taxon>
        <taxon>eudicotyledons</taxon>
        <taxon>Gunneridae</taxon>
        <taxon>Pentapetalae</taxon>
        <taxon>asterids</taxon>
        <taxon>lamiids</taxon>
        <taxon>Solanales</taxon>
        <taxon>Solanaceae</taxon>
        <taxon>Solanoideae</taxon>
        <taxon>Solaneae</taxon>
        <taxon>Solanum</taxon>
    </lineage>
</organism>
<feature type="coiled-coil region" evidence="1">
    <location>
        <begin position="16"/>
        <end position="50"/>
    </location>
</feature>
<reference evidence="2 3" key="1">
    <citation type="submission" date="2020-09" db="EMBL/GenBank/DDBJ databases">
        <title>De no assembly of potato wild relative species, Solanum commersonii.</title>
        <authorList>
            <person name="Cho K."/>
        </authorList>
    </citation>
    <scope>NUCLEOTIDE SEQUENCE [LARGE SCALE GENOMIC DNA]</scope>
    <source>
        <strain evidence="2">LZ3.2</strain>
        <tissue evidence="2">Leaf</tissue>
    </source>
</reference>
<dbReference type="Proteomes" id="UP000824120">
    <property type="component" value="Chromosome 6"/>
</dbReference>